<reference evidence="1" key="1">
    <citation type="submission" date="2022-04" db="EMBL/GenBank/DDBJ databases">
        <title>Genomic comparison of 19 strains of Xanthomonas nasturtii, a newly emerging watercress pathogen.</title>
        <authorList>
            <person name="Harrison J."/>
            <person name="Greer S."/>
            <person name="Hussain R."/>
            <person name="Lascelles D."/>
            <person name="Roberts M."/>
            <person name="Carter B."/>
            <person name="Bryning A."/>
            <person name="Carroll S."/>
            <person name="Aspin A."/>
            <person name="Cruz L."/>
            <person name="Cruz J."/>
            <person name="Grant M."/>
            <person name="Vicente J."/>
            <person name="Studholme D.J."/>
        </authorList>
    </citation>
    <scope>NUCLEOTIDE SEQUENCE</scope>
    <source>
        <strain evidence="1">10016B</strain>
    </source>
</reference>
<protein>
    <submittedName>
        <fullName evidence="1">Uncharacterized protein</fullName>
    </submittedName>
</protein>
<gene>
    <name evidence="1" type="ORF">M3O51_21460</name>
</gene>
<sequence length="64" mass="6556">HARTFFHILAHQVFDLAGRNVGIHQNLTPFFDRQRGAATDGGVAAGGGAGSVEQGAALGWGPTA</sequence>
<accession>A0ABT0LWT0</accession>
<dbReference type="EMBL" id="JAMBED010000125">
    <property type="protein sequence ID" value="MCL1553781.1"/>
    <property type="molecule type" value="Genomic_DNA"/>
</dbReference>
<keyword evidence="2" id="KW-1185">Reference proteome</keyword>
<evidence type="ECO:0000313" key="2">
    <source>
        <dbReference type="Proteomes" id="UP001167357"/>
    </source>
</evidence>
<feature type="non-terminal residue" evidence="1">
    <location>
        <position position="1"/>
    </location>
</feature>
<evidence type="ECO:0000313" key="1">
    <source>
        <dbReference type="EMBL" id="MCL1553781.1"/>
    </source>
</evidence>
<organism evidence="1 2">
    <name type="scientific">Xanthomonas nasturtii</name>
    <dbReference type="NCBI Taxonomy" id="1843581"/>
    <lineage>
        <taxon>Bacteria</taxon>
        <taxon>Pseudomonadati</taxon>
        <taxon>Pseudomonadota</taxon>
        <taxon>Gammaproteobacteria</taxon>
        <taxon>Lysobacterales</taxon>
        <taxon>Lysobacteraceae</taxon>
        <taxon>Xanthomonas</taxon>
    </lineage>
</organism>
<comment type="caution">
    <text evidence="1">The sequence shown here is derived from an EMBL/GenBank/DDBJ whole genome shotgun (WGS) entry which is preliminary data.</text>
</comment>
<proteinExistence type="predicted"/>
<dbReference type="RefSeq" id="WP_249048658.1">
    <property type="nucleotide sequence ID" value="NZ_JAMBEC010000116.1"/>
</dbReference>
<name>A0ABT0LWT0_9XANT</name>
<dbReference type="Proteomes" id="UP001167357">
    <property type="component" value="Unassembled WGS sequence"/>
</dbReference>